<keyword evidence="1" id="KW-0596">Phosphopantetheine</keyword>
<feature type="domain" description="Ketosynthase family 3 (KS3)" evidence="6">
    <location>
        <begin position="9"/>
        <end position="425"/>
    </location>
</feature>
<sequence>MSNDDVDESGFVAVTAMAGRFPGASDIETFWDDLCNGRESVSVLSGQLPAAAAGYVPSYGLLSDPELFDAGHFDYSPEDALIMDPQHRLLLECAHEALERAGHGGPERLPTGVFVGGSVTDHGALVRAWGHARGVPVSETRVQQANDIDFLATRIAYKLGLTGPAMAVQTACSSSLVAVHVAIGSLLAGDCAMAVAGGASVPAVIPALRHDPDDIFADDGRCRPFDAHGRGTVRASAVGLVVLRPLAEALEDGDHVHAVIRGTAVNNDGRRKMGFHVPSVAGPAGAARAAQLVAGVGADEIGYVEAHGTGSVLGDPVEVAGLTKAFRQSTDRTGYCRIGSVKANIGHADAAAGIVGLIKTVLCVEHGVLPASLNFSEPNPQIDFASSPFVVNDRTVPWESGGRARIAATNVIAFGGTNAHAVVAEAPAALPTTPGRPDHLLVLSARTRPALQNAARRLADHLERRPDADLADVAWTLQTGRAMHPERHFVVAADVPEAVAALRGSPPAESGPGHPGRLRTVFVFAEPGGDRTGSVAAIHGTEQVFRAHLDEIAEAAHPHLGHDLRRALLAVPGPESTPAHLAVQYATARLLMSWGLYPDAVAGQGRGARCAAAIAAELGPADTARLLVTPTGADADVVAGAPARPGGPVLCDVEAALDGAPPGQIIVHIGAERPAAPATGVVEPVYVDVLDEPGRSPAGFRTVLAAAGRLWAAGATVDFAALHAGERRRRLRLPTYPFERRPYLVPRHPATSSEPSDPRGDLGPDAPGLVQATTEEWRK</sequence>
<dbReference type="InterPro" id="IPR001227">
    <property type="entry name" value="Ac_transferase_dom_sf"/>
</dbReference>
<dbReference type="SMART" id="SM00825">
    <property type="entry name" value="PKS_KS"/>
    <property type="match status" value="1"/>
</dbReference>
<evidence type="ECO:0000259" key="6">
    <source>
        <dbReference type="PROSITE" id="PS52004"/>
    </source>
</evidence>
<dbReference type="InterPro" id="IPR018201">
    <property type="entry name" value="Ketoacyl_synth_AS"/>
</dbReference>
<reference evidence="7 8" key="1">
    <citation type="submission" date="2018-06" db="EMBL/GenBank/DDBJ databases">
        <title>Sphaerisporangium craniellae sp. nov., isolated from a marine sponge in the South China Sea.</title>
        <authorList>
            <person name="Li L."/>
        </authorList>
    </citation>
    <scope>NUCLEOTIDE SEQUENCE [LARGE SCALE GENOMIC DNA]</scope>
    <source>
        <strain evidence="7 8">LHW63015</strain>
    </source>
</reference>
<evidence type="ECO:0000256" key="2">
    <source>
        <dbReference type="ARBA" id="ARBA00022553"/>
    </source>
</evidence>
<accession>A0A366LLG7</accession>
<dbReference type="Pfam" id="PF00109">
    <property type="entry name" value="ketoacyl-synt"/>
    <property type="match status" value="1"/>
</dbReference>
<dbReference type="InterPro" id="IPR050091">
    <property type="entry name" value="PKS_NRPS_Biosynth_Enz"/>
</dbReference>
<dbReference type="PANTHER" id="PTHR43775:SF37">
    <property type="entry name" value="SI:DKEY-61P9.11"/>
    <property type="match status" value="1"/>
</dbReference>
<dbReference type="Pfam" id="PF02801">
    <property type="entry name" value="Ketoacyl-synt_C"/>
    <property type="match status" value="1"/>
</dbReference>
<evidence type="ECO:0000313" key="7">
    <source>
        <dbReference type="EMBL" id="RBQ14667.1"/>
    </source>
</evidence>
<dbReference type="PROSITE" id="PS52004">
    <property type="entry name" value="KS3_2"/>
    <property type="match status" value="1"/>
</dbReference>
<name>A0A366LLG7_9ACTN</name>
<dbReference type="CDD" id="cd00833">
    <property type="entry name" value="PKS"/>
    <property type="match status" value="1"/>
</dbReference>
<dbReference type="EMBL" id="QMEY01000030">
    <property type="protein sequence ID" value="RBQ14667.1"/>
    <property type="molecule type" value="Genomic_DNA"/>
</dbReference>
<gene>
    <name evidence="7" type="ORF">DP939_39355</name>
</gene>
<evidence type="ECO:0000256" key="3">
    <source>
        <dbReference type="ARBA" id="ARBA00022679"/>
    </source>
</evidence>
<dbReference type="InterPro" id="IPR014031">
    <property type="entry name" value="Ketoacyl_synth_C"/>
</dbReference>
<dbReference type="GO" id="GO:0006633">
    <property type="term" value="P:fatty acid biosynthetic process"/>
    <property type="evidence" value="ECO:0007669"/>
    <property type="project" value="InterPro"/>
</dbReference>
<organism evidence="7 8">
    <name type="scientific">Spongiactinospora rosea</name>
    <dbReference type="NCBI Taxonomy" id="2248750"/>
    <lineage>
        <taxon>Bacteria</taxon>
        <taxon>Bacillati</taxon>
        <taxon>Actinomycetota</taxon>
        <taxon>Actinomycetes</taxon>
        <taxon>Streptosporangiales</taxon>
        <taxon>Streptosporangiaceae</taxon>
        <taxon>Spongiactinospora</taxon>
    </lineage>
</organism>
<dbReference type="GO" id="GO:0071770">
    <property type="term" value="P:DIM/DIP cell wall layer assembly"/>
    <property type="evidence" value="ECO:0007669"/>
    <property type="project" value="TreeGrafter"/>
</dbReference>
<dbReference type="GO" id="GO:0005737">
    <property type="term" value="C:cytoplasm"/>
    <property type="evidence" value="ECO:0007669"/>
    <property type="project" value="TreeGrafter"/>
</dbReference>
<dbReference type="Proteomes" id="UP000253303">
    <property type="component" value="Unassembled WGS sequence"/>
</dbReference>
<dbReference type="GO" id="GO:0005886">
    <property type="term" value="C:plasma membrane"/>
    <property type="evidence" value="ECO:0007669"/>
    <property type="project" value="TreeGrafter"/>
</dbReference>
<comment type="similarity">
    <text evidence="4">Belongs to the thiolase-like superfamily. Beta-ketoacyl-ACP synthases family.</text>
</comment>
<dbReference type="PANTHER" id="PTHR43775">
    <property type="entry name" value="FATTY ACID SYNTHASE"/>
    <property type="match status" value="1"/>
</dbReference>
<dbReference type="PROSITE" id="PS00606">
    <property type="entry name" value="KS3_1"/>
    <property type="match status" value="1"/>
</dbReference>
<evidence type="ECO:0000313" key="8">
    <source>
        <dbReference type="Proteomes" id="UP000253303"/>
    </source>
</evidence>
<comment type="caution">
    <text evidence="7">The sequence shown here is derived from an EMBL/GenBank/DDBJ whole genome shotgun (WGS) entry which is preliminary data.</text>
</comment>
<protein>
    <submittedName>
        <fullName evidence="7">Type I polyketide synthase</fullName>
    </submittedName>
</protein>
<proteinExistence type="inferred from homology"/>
<dbReference type="Gene3D" id="3.40.47.10">
    <property type="match status" value="1"/>
</dbReference>
<dbReference type="InterPro" id="IPR014030">
    <property type="entry name" value="Ketoacyl_synth_N"/>
</dbReference>
<dbReference type="InterPro" id="IPR016039">
    <property type="entry name" value="Thiolase-like"/>
</dbReference>
<dbReference type="Gene3D" id="3.30.70.3290">
    <property type="match status" value="2"/>
</dbReference>
<dbReference type="Gene3D" id="3.40.366.10">
    <property type="entry name" value="Malonyl-Coenzyme A Acyl Carrier Protein, domain 2"/>
    <property type="match status" value="2"/>
</dbReference>
<dbReference type="InterPro" id="IPR016035">
    <property type="entry name" value="Acyl_Trfase/lysoPLipase"/>
</dbReference>
<evidence type="ECO:0000256" key="5">
    <source>
        <dbReference type="SAM" id="MobiDB-lite"/>
    </source>
</evidence>
<dbReference type="RefSeq" id="WP_113985933.1">
    <property type="nucleotide sequence ID" value="NZ_QMEY01000030.1"/>
</dbReference>
<dbReference type="SUPFAM" id="SSF53901">
    <property type="entry name" value="Thiolase-like"/>
    <property type="match status" value="1"/>
</dbReference>
<keyword evidence="3 4" id="KW-0808">Transferase</keyword>
<dbReference type="GO" id="GO:0004312">
    <property type="term" value="F:fatty acid synthase activity"/>
    <property type="evidence" value="ECO:0007669"/>
    <property type="project" value="TreeGrafter"/>
</dbReference>
<dbReference type="GO" id="GO:0004315">
    <property type="term" value="F:3-oxoacyl-[acyl-carrier-protein] synthase activity"/>
    <property type="evidence" value="ECO:0007669"/>
    <property type="project" value="InterPro"/>
</dbReference>
<dbReference type="SUPFAM" id="SSF52151">
    <property type="entry name" value="FabD/lysophospholipase-like"/>
    <property type="match status" value="1"/>
</dbReference>
<dbReference type="InterPro" id="IPR020841">
    <property type="entry name" value="PKS_Beta-ketoAc_synthase_dom"/>
</dbReference>
<evidence type="ECO:0000256" key="1">
    <source>
        <dbReference type="ARBA" id="ARBA00022450"/>
    </source>
</evidence>
<evidence type="ECO:0000256" key="4">
    <source>
        <dbReference type="RuleBase" id="RU003694"/>
    </source>
</evidence>
<dbReference type="AlphaFoldDB" id="A0A366LLG7"/>
<keyword evidence="2" id="KW-0597">Phosphoprotein</keyword>
<dbReference type="OrthoDB" id="4537517at2"/>
<feature type="region of interest" description="Disordered" evidence="5">
    <location>
        <begin position="742"/>
        <end position="779"/>
    </location>
</feature>
<keyword evidence="8" id="KW-1185">Reference proteome</keyword>
<dbReference type="SMART" id="SM00827">
    <property type="entry name" value="PKS_AT"/>
    <property type="match status" value="1"/>
</dbReference>
<dbReference type="InterPro" id="IPR014043">
    <property type="entry name" value="Acyl_transferase_dom"/>
</dbReference>
<dbReference type="Pfam" id="PF22621">
    <property type="entry name" value="CurL-like_PKS_C"/>
    <property type="match status" value="1"/>
</dbReference>